<feature type="transmembrane region" description="Helical" evidence="2">
    <location>
        <begin position="537"/>
        <end position="560"/>
    </location>
</feature>
<feature type="transmembrane region" description="Helical" evidence="2">
    <location>
        <begin position="345"/>
        <end position="369"/>
    </location>
</feature>
<feature type="compositionally biased region" description="Pro residues" evidence="1">
    <location>
        <begin position="14"/>
        <end position="26"/>
    </location>
</feature>
<dbReference type="RefSeq" id="WP_283831451.1">
    <property type="nucleotide sequence ID" value="NZ_JASJEU010000008.1"/>
</dbReference>
<dbReference type="Pfam" id="PF03703">
    <property type="entry name" value="bPH_2"/>
    <property type="match status" value="3"/>
</dbReference>
<keyword evidence="2" id="KW-0812">Transmembrane</keyword>
<feature type="transmembrane region" description="Helical" evidence="2">
    <location>
        <begin position="121"/>
        <end position="143"/>
    </location>
</feature>
<reference evidence="4 5" key="1">
    <citation type="submission" date="2023-05" db="EMBL/GenBank/DDBJ databases">
        <title>Gordonibacter KGMB12511T sp. nov., isolated from faeces of healthy Korean.</title>
        <authorList>
            <person name="Kim H.S."/>
            <person name="Kim J.-S."/>
            <person name="Suh M.K."/>
            <person name="Eom M.K."/>
            <person name="Do H.E."/>
            <person name="Lee J.-S."/>
        </authorList>
    </citation>
    <scope>NUCLEOTIDE SEQUENCE [LARGE SCALE GENOMIC DNA]</scope>
    <source>
        <strain evidence="4 5">KGMB12511</strain>
    </source>
</reference>
<accession>A0ABT7DNH5</accession>
<organism evidence="4 5">
    <name type="scientific">Gordonibacter faecis</name>
    <dbReference type="NCBI Taxonomy" id="3047475"/>
    <lineage>
        <taxon>Bacteria</taxon>
        <taxon>Bacillati</taxon>
        <taxon>Actinomycetota</taxon>
        <taxon>Coriobacteriia</taxon>
        <taxon>Eggerthellales</taxon>
        <taxon>Eggerthellaceae</taxon>
        <taxon>Gordonibacter</taxon>
    </lineage>
</organism>
<name>A0ABT7DNH5_9ACTN</name>
<keyword evidence="2" id="KW-1133">Transmembrane helix</keyword>
<dbReference type="PANTHER" id="PTHR34473:SF2">
    <property type="entry name" value="UPF0699 TRANSMEMBRANE PROTEIN YDBT"/>
    <property type="match status" value="1"/>
</dbReference>
<gene>
    <name evidence="4" type="ORF">QNJ86_04770</name>
</gene>
<feature type="transmembrane region" description="Helical" evidence="2">
    <location>
        <begin position="580"/>
        <end position="599"/>
    </location>
</feature>
<feature type="domain" description="YdbS-like PH" evidence="3">
    <location>
        <begin position="600"/>
        <end position="679"/>
    </location>
</feature>
<dbReference type="Proteomes" id="UP001232750">
    <property type="component" value="Unassembled WGS sequence"/>
</dbReference>
<dbReference type="EMBL" id="JASJEU010000008">
    <property type="protein sequence ID" value="MDJ1650101.1"/>
    <property type="molecule type" value="Genomic_DNA"/>
</dbReference>
<evidence type="ECO:0000256" key="2">
    <source>
        <dbReference type="SAM" id="Phobius"/>
    </source>
</evidence>
<feature type="compositionally biased region" description="Pro residues" evidence="1">
    <location>
        <begin position="45"/>
        <end position="69"/>
    </location>
</feature>
<evidence type="ECO:0000256" key="1">
    <source>
        <dbReference type="SAM" id="MobiDB-lite"/>
    </source>
</evidence>
<feature type="compositionally biased region" description="Low complexity" evidence="1">
    <location>
        <begin position="1"/>
        <end position="13"/>
    </location>
</feature>
<feature type="region of interest" description="Disordered" evidence="1">
    <location>
        <begin position="1"/>
        <end position="71"/>
    </location>
</feature>
<feature type="transmembrane region" description="Helical" evidence="2">
    <location>
        <begin position="81"/>
        <end position="109"/>
    </location>
</feature>
<keyword evidence="5" id="KW-1185">Reference proteome</keyword>
<feature type="transmembrane region" description="Helical" evidence="2">
    <location>
        <begin position="389"/>
        <end position="416"/>
    </location>
</feature>
<feature type="compositionally biased region" description="Low complexity" evidence="1">
    <location>
        <begin position="263"/>
        <end position="292"/>
    </location>
</feature>
<dbReference type="InterPro" id="IPR005182">
    <property type="entry name" value="YdbS-like_PH"/>
</dbReference>
<comment type="caution">
    <text evidence="4">The sequence shown here is derived from an EMBL/GenBank/DDBJ whole genome shotgun (WGS) entry which is preliminary data.</text>
</comment>
<feature type="compositionally biased region" description="Polar residues" evidence="1">
    <location>
        <begin position="34"/>
        <end position="44"/>
    </location>
</feature>
<evidence type="ECO:0000259" key="3">
    <source>
        <dbReference type="Pfam" id="PF03703"/>
    </source>
</evidence>
<keyword evidence="2" id="KW-0472">Membrane</keyword>
<feature type="domain" description="YdbS-like PH" evidence="3">
    <location>
        <begin position="148"/>
        <end position="227"/>
    </location>
</feature>
<evidence type="ECO:0000313" key="4">
    <source>
        <dbReference type="EMBL" id="MDJ1650101.1"/>
    </source>
</evidence>
<dbReference type="PANTHER" id="PTHR34473">
    <property type="entry name" value="UPF0699 TRANSMEMBRANE PROTEIN YDBS"/>
    <property type="match status" value="1"/>
</dbReference>
<protein>
    <submittedName>
        <fullName evidence="4">PH domain-containing protein</fullName>
    </submittedName>
</protein>
<evidence type="ECO:0000313" key="5">
    <source>
        <dbReference type="Proteomes" id="UP001232750"/>
    </source>
</evidence>
<feature type="domain" description="YdbS-like PH" evidence="3">
    <location>
        <begin position="425"/>
        <end position="470"/>
    </location>
</feature>
<proteinExistence type="predicted"/>
<feature type="region of interest" description="Disordered" evidence="1">
    <location>
        <begin position="262"/>
        <end position="292"/>
    </location>
</feature>
<sequence length="687" mass="73684">MTDYPQSPSQPGEPQRPPYPQQPPYPDAQGQPQTQPAYYQSAPYSPQPGGQPVPAPMPAQPSYQPPAVPQEPERQHVHHSYIWLGSIQVGVSIFVVMVISMFSAIAGALAEGETLGSDLPIVLLVIGLSFGGLLLIIGIVFLFQWWSYRNLYYELGPEEFNLYSGIFNKKRVHVPYQRIQSVDQRASLLQRIFGVCTVSIDTAGGSTNKAVSVPYVQKSKAEQLRTELFARKQFVTAVQNGMDPVQAAQAVAAASGVMMPQVAPSAPGQPGAPGQPIAPGAPTIPGAPAPATANLPHNVLDAPAEIWQDVRGVFGGAAIDTGQVTYEYGLSNKELVFTGLSNNTALVLIIIGVLGGVAQFAGEIVPLFMGEGNPLVNSVLAWSAQLFGGSLIAAGVAAVLLFVAAAWLLSIIGTLISFGGFRACRRDNRIEVEHGLLQHQHQSVSIDRVQSVMVKQSFIRRLLGYCELSLGKIDAMANSSDEQQKSLTQGLVVHPFVKLNRVPEILAGIIPEFADVPVESTPVAPVALRRALIRRGIIQGTGFWLAVMVAIAQVCCNLFIPATGPDAEALALLNMGAYIAYALCVALLVLDLIGAVLWFRGTGFAYNERFMQISNGGFSRETISFPRKKIQYGSTKTNPFQRRAGTATVSARTAAGVGGTTVRLIDARAEDAAAWLDWLKPRTNVIE</sequence>